<dbReference type="InterPro" id="IPR027417">
    <property type="entry name" value="P-loop_NTPase"/>
</dbReference>
<dbReference type="OrthoDB" id="54290at2"/>
<dbReference type="KEGG" id="dpd:Deipe_0483"/>
<gene>
    <name evidence="1" type="ordered locus">Deipe_0483</name>
</gene>
<dbReference type="AlphaFoldDB" id="K9ZY06"/>
<dbReference type="eggNOG" id="COG1783">
    <property type="taxonomic scope" value="Bacteria"/>
</dbReference>
<organism evidence="1 2">
    <name type="scientific">Deinococcus peraridilitoris (strain DSM 19664 / LMG 22246 / CIP 109416 / KR-200)</name>
    <dbReference type="NCBI Taxonomy" id="937777"/>
    <lineage>
        <taxon>Bacteria</taxon>
        <taxon>Thermotogati</taxon>
        <taxon>Deinococcota</taxon>
        <taxon>Deinococci</taxon>
        <taxon>Deinococcales</taxon>
        <taxon>Deinococcaceae</taxon>
        <taxon>Deinococcus</taxon>
    </lineage>
</organism>
<dbReference type="PATRIC" id="fig|937777.3.peg.489"/>
<accession>K9ZY06</accession>
<protein>
    <submittedName>
        <fullName evidence="1">Terminase-like family</fullName>
    </submittedName>
</protein>
<dbReference type="Gene3D" id="3.30.420.280">
    <property type="match status" value="1"/>
</dbReference>
<dbReference type="RefSeq" id="WP_015234389.1">
    <property type="nucleotide sequence ID" value="NC_019793.1"/>
</dbReference>
<evidence type="ECO:0000313" key="2">
    <source>
        <dbReference type="Proteomes" id="UP000010467"/>
    </source>
</evidence>
<name>K9ZY06_DEIPD</name>
<dbReference type="Proteomes" id="UP000010467">
    <property type="component" value="Chromosome"/>
</dbReference>
<proteinExistence type="predicted"/>
<sequence>MTHDLTSVRNGRLQINLHTGQWKAWQSQRRFILVLAGTQGGKTSFGPLWLYREVQRRGPGDYLVVAPSFPLLELKLRPEFMRLFDRQLRLGAYTGSPTKKFVFSESGARKTFGDRYDPDIPTQIFFGHAQDPDSLESATAKAAWLDEAGQKKFKRGSWEAILRRLSIHMGRVLVTTTPYGAFGWLKTELHDRAKHGDPTVELVNFESRMNPSFPMAEWERAKATLPEWKFNLMYRGLLSRPAGMIYDVFDEEKHVVEPFEIPRDWPRYLGLDFGGVNTAGTKWAKDPKSGLLYCYAEYLAGGRTAQEHATELKKGEPVFAKVAGGSKSEGQWRQEFTSAGLRVLEPAVPEVEVGIDRVYGGLKQDLIRVFDTCTGTIEQLNSYARVTGEDGEPTEEIEDKSAYHYLDSWRYILSLLLGKQRGGVITL</sequence>
<evidence type="ECO:0000313" key="1">
    <source>
        <dbReference type="EMBL" id="AFZ66079.1"/>
    </source>
</evidence>
<keyword evidence="2" id="KW-1185">Reference proteome</keyword>
<dbReference type="Gene3D" id="3.40.50.300">
    <property type="entry name" value="P-loop containing nucleotide triphosphate hydrolases"/>
    <property type="match status" value="1"/>
</dbReference>
<dbReference type="EMBL" id="CP003382">
    <property type="protein sequence ID" value="AFZ66079.1"/>
    <property type="molecule type" value="Genomic_DNA"/>
</dbReference>
<dbReference type="STRING" id="937777.Deipe_0483"/>
<reference evidence="2" key="1">
    <citation type="submission" date="2012-03" db="EMBL/GenBank/DDBJ databases">
        <title>Complete sequence of chromosome of Deinococcus peraridilitoris DSM 19664.</title>
        <authorList>
            <person name="Lucas S."/>
            <person name="Copeland A."/>
            <person name="Lapidus A."/>
            <person name="Glavina del Rio T."/>
            <person name="Dalin E."/>
            <person name="Tice H."/>
            <person name="Bruce D."/>
            <person name="Goodwin L."/>
            <person name="Pitluck S."/>
            <person name="Peters L."/>
            <person name="Mikhailova N."/>
            <person name="Lu M."/>
            <person name="Kyrpides N."/>
            <person name="Mavromatis K."/>
            <person name="Ivanova N."/>
            <person name="Brettin T."/>
            <person name="Detter J.C."/>
            <person name="Han C."/>
            <person name="Larimer F."/>
            <person name="Land M."/>
            <person name="Hauser L."/>
            <person name="Markowitz V."/>
            <person name="Cheng J.-F."/>
            <person name="Hugenholtz P."/>
            <person name="Woyke T."/>
            <person name="Wu D."/>
            <person name="Pukall R."/>
            <person name="Steenblock K."/>
            <person name="Brambilla E."/>
            <person name="Klenk H.-P."/>
            <person name="Eisen J.A."/>
        </authorList>
    </citation>
    <scope>NUCLEOTIDE SEQUENCE [LARGE SCALE GENOMIC DNA]</scope>
    <source>
        <strain evidence="2">DSM 19664 / LMG 22246 / CIP 109416 / KR-200</strain>
    </source>
</reference>
<dbReference type="HOGENOM" id="CLU_680988_0_0_0"/>